<organism evidence="1 2">
    <name type="scientific">Compostibacter hankyongensis</name>
    <dbReference type="NCBI Taxonomy" id="1007089"/>
    <lineage>
        <taxon>Bacteria</taxon>
        <taxon>Pseudomonadati</taxon>
        <taxon>Bacteroidota</taxon>
        <taxon>Chitinophagia</taxon>
        <taxon>Chitinophagales</taxon>
        <taxon>Chitinophagaceae</taxon>
        <taxon>Compostibacter</taxon>
    </lineage>
</organism>
<keyword evidence="2" id="KW-1185">Reference proteome</keyword>
<evidence type="ECO:0008006" key="3">
    <source>
        <dbReference type="Google" id="ProtNLM"/>
    </source>
</evidence>
<name>A0ABP8FU77_9BACT</name>
<reference evidence="2" key="1">
    <citation type="journal article" date="2019" name="Int. J. Syst. Evol. Microbiol.">
        <title>The Global Catalogue of Microorganisms (GCM) 10K type strain sequencing project: providing services to taxonomists for standard genome sequencing and annotation.</title>
        <authorList>
            <consortium name="The Broad Institute Genomics Platform"/>
            <consortium name="The Broad Institute Genome Sequencing Center for Infectious Disease"/>
            <person name="Wu L."/>
            <person name="Ma J."/>
        </authorList>
    </citation>
    <scope>NUCLEOTIDE SEQUENCE [LARGE SCALE GENOMIC DNA]</scope>
    <source>
        <strain evidence="2">JCM 17664</strain>
    </source>
</reference>
<dbReference type="Proteomes" id="UP001501207">
    <property type="component" value="Unassembled WGS sequence"/>
</dbReference>
<sequence length="387" mass="41918">MISGTGEDLLTSGNAGEARTVISGYGDLSYQRDFNFKTSTLNLNRAVLFVGHQFNNKIAFFSELEVENAKVEGGKLQGEIGMEQAYLKFSLNPRQYLVAGLFLPRIGLLNENHLPINFNGVERPLVEQLVIPATWREIGIGFYGQMSTLPLAYSVAIMNGLKSAEFTHGNGLADGRAEGQMASGNNLALNASLQYFISDWKFQVSGYAGGTVGLSPLQADSLQLPSGMFGAPVYLGEADLQYMKSGFSAKALGTVVSYPDAGSINKAYASNVPKTMYGAYAELGYNLFETAKSDRLKTQQLIVFARYERLNLNARIPANGITDGTEDQSHLIAGLSYLPIPNVVIKADARLMHTGPQNPALIINPNPAAQPYQQNNAFLNLGIGYSF</sequence>
<evidence type="ECO:0000313" key="2">
    <source>
        <dbReference type="Proteomes" id="UP001501207"/>
    </source>
</evidence>
<proteinExistence type="predicted"/>
<protein>
    <recommendedName>
        <fullName evidence="3">Porin</fullName>
    </recommendedName>
</protein>
<dbReference type="EMBL" id="BAABFN010000004">
    <property type="protein sequence ID" value="GAA4311070.1"/>
    <property type="molecule type" value="Genomic_DNA"/>
</dbReference>
<dbReference type="Gene3D" id="2.40.160.10">
    <property type="entry name" value="Porin"/>
    <property type="match status" value="1"/>
</dbReference>
<dbReference type="InterPro" id="IPR023614">
    <property type="entry name" value="Porin_dom_sf"/>
</dbReference>
<gene>
    <name evidence="1" type="ORF">GCM10023143_19980</name>
</gene>
<dbReference type="SUPFAM" id="SSF56935">
    <property type="entry name" value="Porins"/>
    <property type="match status" value="1"/>
</dbReference>
<comment type="caution">
    <text evidence="1">The sequence shown here is derived from an EMBL/GenBank/DDBJ whole genome shotgun (WGS) entry which is preliminary data.</text>
</comment>
<accession>A0ABP8FU77</accession>
<evidence type="ECO:0000313" key="1">
    <source>
        <dbReference type="EMBL" id="GAA4311070.1"/>
    </source>
</evidence>